<dbReference type="InterPro" id="IPR040250">
    <property type="entry name" value="Nucleobindin"/>
</dbReference>
<accession>A0AAV6T0W2</accession>
<gene>
    <name evidence="14" type="ORF">JOB18_036568</name>
</gene>
<dbReference type="GO" id="GO:0016020">
    <property type="term" value="C:membrane"/>
    <property type="evidence" value="ECO:0007669"/>
    <property type="project" value="UniProtKB-SubCell"/>
</dbReference>
<dbReference type="PANTHER" id="PTHR19237">
    <property type="entry name" value="NUCLEOBINDIN"/>
    <property type="match status" value="1"/>
</dbReference>
<reference evidence="14 15" key="1">
    <citation type="journal article" date="2021" name="Sci. Rep.">
        <title>Chromosome anchoring in Senegalese sole (Solea senegalensis) reveals sex-associated markers and genome rearrangements in flatfish.</title>
        <authorList>
            <person name="Guerrero-Cozar I."/>
            <person name="Gomez-Garrido J."/>
            <person name="Berbel C."/>
            <person name="Martinez-Blanch J.F."/>
            <person name="Alioto T."/>
            <person name="Claros M.G."/>
            <person name="Gagnaire P.A."/>
            <person name="Manchado M."/>
        </authorList>
    </citation>
    <scope>NUCLEOTIDE SEQUENCE [LARGE SCALE GENOMIC DNA]</scope>
    <source>
        <strain evidence="14">Sse05_10M</strain>
    </source>
</reference>
<dbReference type="GO" id="GO:0005793">
    <property type="term" value="C:endoplasmic reticulum-Golgi intermediate compartment"/>
    <property type="evidence" value="ECO:0007669"/>
    <property type="project" value="TreeGrafter"/>
</dbReference>
<dbReference type="PROSITE" id="PS00018">
    <property type="entry name" value="EF_HAND_1"/>
    <property type="match status" value="1"/>
</dbReference>
<feature type="compositionally biased region" description="Basic and acidic residues" evidence="12">
    <location>
        <begin position="323"/>
        <end position="338"/>
    </location>
</feature>
<evidence type="ECO:0000256" key="4">
    <source>
        <dbReference type="ARBA" id="ARBA00004613"/>
    </source>
</evidence>
<dbReference type="GO" id="GO:0070062">
    <property type="term" value="C:extracellular exosome"/>
    <property type="evidence" value="ECO:0007669"/>
    <property type="project" value="TreeGrafter"/>
</dbReference>
<dbReference type="AlphaFoldDB" id="A0AAV6T0W2"/>
<feature type="compositionally biased region" description="Polar residues" evidence="12">
    <location>
        <begin position="345"/>
        <end position="358"/>
    </location>
</feature>
<keyword evidence="11" id="KW-0472">Membrane</keyword>
<dbReference type="EMBL" id="JAGKHQ010000002">
    <property type="protein sequence ID" value="KAG7523018.1"/>
    <property type="molecule type" value="Genomic_DNA"/>
</dbReference>
<evidence type="ECO:0000259" key="13">
    <source>
        <dbReference type="PROSITE" id="PS50222"/>
    </source>
</evidence>
<keyword evidence="10" id="KW-0333">Golgi apparatus</keyword>
<evidence type="ECO:0000256" key="9">
    <source>
        <dbReference type="ARBA" id="ARBA00022737"/>
    </source>
</evidence>
<evidence type="ECO:0000313" key="15">
    <source>
        <dbReference type="Proteomes" id="UP000693946"/>
    </source>
</evidence>
<dbReference type="Pfam" id="PF25434">
    <property type="entry name" value="NUCB1_N"/>
    <property type="match status" value="1"/>
</dbReference>
<protein>
    <submittedName>
        <fullName evidence="14">Nucleobindin-2</fullName>
    </submittedName>
</protein>
<feature type="compositionally biased region" description="Basic and acidic residues" evidence="12">
    <location>
        <begin position="227"/>
        <end position="254"/>
    </location>
</feature>
<comment type="caution">
    <text evidence="14">The sequence shown here is derived from an EMBL/GenBank/DDBJ whole genome shotgun (WGS) entry which is preliminary data.</text>
</comment>
<dbReference type="InterPro" id="IPR057576">
    <property type="entry name" value="NUCB1_N"/>
</dbReference>
<evidence type="ECO:0000256" key="3">
    <source>
        <dbReference type="ARBA" id="ARBA00004555"/>
    </source>
</evidence>
<dbReference type="InterPro" id="IPR018247">
    <property type="entry name" value="EF_Hand_1_Ca_BS"/>
</dbReference>
<evidence type="ECO:0000256" key="5">
    <source>
        <dbReference type="ARBA" id="ARBA00022490"/>
    </source>
</evidence>
<keyword evidence="9" id="KW-0677">Repeat</keyword>
<evidence type="ECO:0000256" key="6">
    <source>
        <dbReference type="ARBA" id="ARBA00022525"/>
    </source>
</evidence>
<feature type="domain" description="EF-hand" evidence="13">
    <location>
        <begin position="284"/>
        <end position="319"/>
    </location>
</feature>
<evidence type="ECO:0000256" key="2">
    <source>
        <dbReference type="ARBA" id="ARBA00004496"/>
    </source>
</evidence>
<feature type="region of interest" description="Disordered" evidence="12">
    <location>
        <begin position="227"/>
        <end position="268"/>
    </location>
</feature>
<keyword evidence="6" id="KW-0964">Secreted</keyword>
<dbReference type="InterPro" id="IPR002048">
    <property type="entry name" value="EF_hand_dom"/>
</dbReference>
<keyword evidence="8" id="KW-0732">Signal</keyword>
<proteinExistence type="predicted"/>
<dbReference type="GO" id="GO:0005509">
    <property type="term" value="F:calcium ion binding"/>
    <property type="evidence" value="ECO:0007669"/>
    <property type="project" value="InterPro"/>
</dbReference>
<keyword evidence="5" id="KW-0963">Cytoplasm</keyword>
<evidence type="ECO:0000256" key="10">
    <source>
        <dbReference type="ARBA" id="ARBA00023034"/>
    </source>
</evidence>
<evidence type="ECO:0000256" key="7">
    <source>
        <dbReference type="ARBA" id="ARBA00022553"/>
    </source>
</evidence>
<evidence type="ECO:0000256" key="8">
    <source>
        <dbReference type="ARBA" id="ARBA00022729"/>
    </source>
</evidence>
<dbReference type="Proteomes" id="UP000693946">
    <property type="component" value="Linkage Group LG10"/>
</dbReference>
<keyword evidence="15" id="KW-1185">Reference proteome</keyword>
<dbReference type="GO" id="GO:0005794">
    <property type="term" value="C:Golgi apparatus"/>
    <property type="evidence" value="ECO:0007669"/>
    <property type="project" value="UniProtKB-SubCell"/>
</dbReference>
<organism evidence="14 15">
    <name type="scientific">Solea senegalensis</name>
    <name type="common">Senegalese sole</name>
    <dbReference type="NCBI Taxonomy" id="28829"/>
    <lineage>
        <taxon>Eukaryota</taxon>
        <taxon>Metazoa</taxon>
        <taxon>Chordata</taxon>
        <taxon>Craniata</taxon>
        <taxon>Vertebrata</taxon>
        <taxon>Euteleostomi</taxon>
        <taxon>Actinopterygii</taxon>
        <taxon>Neopterygii</taxon>
        <taxon>Teleostei</taxon>
        <taxon>Neoteleostei</taxon>
        <taxon>Acanthomorphata</taxon>
        <taxon>Carangaria</taxon>
        <taxon>Pleuronectiformes</taxon>
        <taxon>Pleuronectoidei</taxon>
        <taxon>Soleidae</taxon>
        <taxon>Solea</taxon>
    </lineage>
</organism>
<evidence type="ECO:0000256" key="11">
    <source>
        <dbReference type="ARBA" id="ARBA00023136"/>
    </source>
</evidence>
<dbReference type="PANTHER" id="PTHR19237:SF23">
    <property type="entry name" value="NUCLEOBINDIN 2B"/>
    <property type="match status" value="1"/>
</dbReference>
<feature type="region of interest" description="Disordered" evidence="12">
    <location>
        <begin position="323"/>
        <end position="365"/>
    </location>
</feature>
<evidence type="ECO:0000313" key="14">
    <source>
        <dbReference type="EMBL" id="KAG7523018.1"/>
    </source>
</evidence>
<evidence type="ECO:0000256" key="1">
    <source>
        <dbReference type="ARBA" id="ARBA00004170"/>
    </source>
</evidence>
<keyword evidence="7" id="KW-0597">Phosphoprotein</keyword>
<dbReference type="PROSITE" id="PS50222">
    <property type="entry name" value="EF_HAND_2"/>
    <property type="match status" value="1"/>
</dbReference>
<sequence>MEVEAVATITSVTCLTLTVHDGCKQTPEKRLSTILSEGGQQVDVQMVWGKALAQCGLVLLSLWLCIQSVPITNRTKEKLDEEEEPSQNAGIRLHYQRYLQEVLEYLEEDPHFREKLKTVNMDELMEGKFSKGLDFVHHSVRTKLDELKREEMNRLRMLVRAKIAAETDKGGTVDHRVLLKYSEYLNHMNPEKFEAEDLDRLLQTTLKNLEDFDKEHHEEFKRYEMMKEHERRERLKNMNEEDRKKAEQDHEEMKKKRAEHPKVNHPGSEDQLKEVWENEDGLDPQDFNPKTFFKLHDTNEDGFLDGNEIEAFFTKEAVEGMERLKAQSKNDEVKREGEPAPLVPGNNQPLPPSHQQQGMPVPGHS</sequence>
<evidence type="ECO:0000256" key="12">
    <source>
        <dbReference type="SAM" id="MobiDB-lite"/>
    </source>
</evidence>
<comment type="subcellular location">
    <subcellularLocation>
        <location evidence="2">Cytoplasm</location>
    </subcellularLocation>
    <subcellularLocation>
        <location evidence="3">Golgi apparatus</location>
    </subcellularLocation>
    <subcellularLocation>
        <location evidence="1">Membrane</location>
        <topology evidence="1">Peripheral membrane protein</topology>
    </subcellularLocation>
    <subcellularLocation>
        <location evidence="4">Secreted</location>
    </subcellularLocation>
</comment>
<name>A0AAV6T0W2_SOLSE</name>